<keyword evidence="1" id="KW-0472">Membrane</keyword>
<accession>A0A3M7S366</accession>
<sequence>MFLVILVVVEVIALLFFKQNIYAKIARTKFFAKDNVKTHLFCFAFNPFLNFKFILFLSLLRLALNVRNYRQTNDRESVSFFYKFEGSFLNEKKKGFDNFDREQKIYVQKS</sequence>
<keyword evidence="1" id="KW-0812">Transmembrane</keyword>
<feature type="transmembrane region" description="Helical" evidence="1">
    <location>
        <begin position="47"/>
        <end position="64"/>
    </location>
</feature>
<reference evidence="2 3" key="1">
    <citation type="journal article" date="2018" name="Sci. Rep.">
        <title>Genomic signatures of local adaptation to the degree of environmental predictability in rotifers.</title>
        <authorList>
            <person name="Franch-Gras L."/>
            <person name="Hahn C."/>
            <person name="Garcia-Roger E.M."/>
            <person name="Carmona M.J."/>
            <person name="Serra M."/>
            <person name="Gomez A."/>
        </authorList>
    </citation>
    <scope>NUCLEOTIDE SEQUENCE [LARGE SCALE GENOMIC DNA]</scope>
    <source>
        <strain evidence="2">HYR1</strain>
    </source>
</reference>
<organism evidence="2 3">
    <name type="scientific">Brachionus plicatilis</name>
    <name type="common">Marine rotifer</name>
    <name type="synonym">Brachionus muelleri</name>
    <dbReference type="NCBI Taxonomy" id="10195"/>
    <lineage>
        <taxon>Eukaryota</taxon>
        <taxon>Metazoa</taxon>
        <taxon>Spiralia</taxon>
        <taxon>Gnathifera</taxon>
        <taxon>Rotifera</taxon>
        <taxon>Eurotatoria</taxon>
        <taxon>Monogononta</taxon>
        <taxon>Pseudotrocha</taxon>
        <taxon>Ploima</taxon>
        <taxon>Brachionidae</taxon>
        <taxon>Brachionus</taxon>
    </lineage>
</organism>
<comment type="caution">
    <text evidence="2">The sequence shown here is derived from an EMBL/GenBank/DDBJ whole genome shotgun (WGS) entry which is preliminary data.</text>
</comment>
<gene>
    <name evidence="2" type="ORF">BpHYR1_000866</name>
</gene>
<dbReference type="EMBL" id="REGN01002115">
    <property type="protein sequence ID" value="RNA30212.1"/>
    <property type="molecule type" value="Genomic_DNA"/>
</dbReference>
<keyword evidence="3" id="KW-1185">Reference proteome</keyword>
<proteinExistence type="predicted"/>
<protein>
    <submittedName>
        <fullName evidence="2">Uncharacterized protein</fullName>
    </submittedName>
</protein>
<evidence type="ECO:0000256" key="1">
    <source>
        <dbReference type="SAM" id="Phobius"/>
    </source>
</evidence>
<name>A0A3M7S366_BRAPC</name>
<dbReference type="AlphaFoldDB" id="A0A3M7S366"/>
<dbReference type="Proteomes" id="UP000276133">
    <property type="component" value="Unassembled WGS sequence"/>
</dbReference>
<evidence type="ECO:0000313" key="3">
    <source>
        <dbReference type="Proteomes" id="UP000276133"/>
    </source>
</evidence>
<evidence type="ECO:0000313" key="2">
    <source>
        <dbReference type="EMBL" id="RNA30212.1"/>
    </source>
</evidence>
<keyword evidence="1" id="KW-1133">Transmembrane helix</keyword>